<dbReference type="AlphaFoldDB" id="A0AAD2PUI8"/>
<dbReference type="Proteomes" id="UP001295423">
    <property type="component" value="Unassembled WGS sequence"/>
</dbReference>
<accession>A0AAD2PUI8</accession>
<sequence>MPNEVTYFVQITDPDSAYNVGTLSLKESFNFRNLFKGTLRTNNLDIEIAKIGPSLSNLAEWSGYQVVRDGEMTQFIKLMSSSSLMFRSVSITGRADKVTDNVDNDVSRRQGWEYIKAFATQTEDLRLQDLNEWDLHNFGKEAHNFGRSQFSKTMPTNVSNLKTDISPEDLIASRVHLPLGLGNLVVPRDTRSPVKNNARVVSSKRKSLFPFASPLKDDEVHIGQEFLESASSFAARHIDNDGDTQTGLDHLARVVTDQLVIAAGSVASLYYDNISTEVNHDKKTGLDSHQVFLRRSRLASGVKKDVQRHVGDVYSYGVSEGKNRGAHAIGIILGKDPKDACVFKFGSAAQTSLQSREPTGRLVQVKVESKDQRQSKILTLLSLVRESWKIVEDQVGAMVTFQLRKVFSTNHGDSMNEETAEADHLSDLCDSVMDAMQLTFRIGKIDGYQSAQEKFKSSNGLSCNKWIYSFVSSKSEEAIRVTRYGKNLNKRNEQCANGHDEDNWQFGTAQFGAPIDMDSDEPYYVPGTKRQKYFKS</sequence>
<protein>
    <submittedName>
        <fullName evidence="1">Uncharacterized protein</fullName>
    </submittedName>
</protein>
<organism evidence="1 2">
    <name type="scientific">Cylindrotheca closterium</name>
    <dbReference type="NCBI Taxonomy" id="2856"/>
    <lineage>
        <taxon>Eukaryota</taxon>
        <taxon>Sar</taxon>
        <taxon>Stramenopiles</taxon>
        <taxon>Ochrophyta</taxon>
        <taxon>Bacillariophyta</taxon>
        <taxon>Bacillariophyceae</taxon>
        <taxon>Bacillariophycidae</taxon>
        <taxon>Bacillariales</taxon>
        <taxon>Bacillariaceae</taxon>
        <taxon>Cylindrotheca</taxon>
    </lineage>
</organism>
<proteinExistence type="predicted"/>
<dbReference type="EMBL" id="CAKOGP040001770">
    <property type="protein sequence ID" value="CAJ1950664.1"/>
    <property type="molecule type" value="Genomic_DNA"/>
</dbReference>
<evidence type="ECO:0000313" key="2">
    <source>
        <dbReference type="Proteomes" id="UP001295423"/>
    </source>
</evidence>
<keyword evidence="2" id="KW-1185">Reference proteome</keyword>
<reference evidence="1" key="1">
    <citation type="submission" date="2023-08" db="EMBL/GenBank/DDBJ databases">
        <authorList>
            <person name="Audoor S."/>
            <person name="Bilcke G."/>
        </authorList>
    </citation>
    <scope>NUCLEOTIDE SEQUENCE</scope>
</reference>
<evidence type="ECO:0000313" key="1">
    <source>
        <dbReference type="EMBL" id="CAJ1950664.1"/>
    </source>
</evidence>
<name>A0AAD2PUI8_9STRA</name>
<comment type="caution">
    <text evidence="1">The sequence shown here is derived from an EMBL/GenBank/DDBJ whole genome shotgun (WGS) entry which is preliminary data.</text>
</comment>
<gene>
    <name evidence="1" type="ORF">CYCCA115_LOCUS12695</name>
</gene>